<evidence type="ECO:0000256" key="3">
    <source>
        <dbReference type="ARBA" id="ARBA00022737"/>
    </source>
</evidence>
<gene>
    <name evidence="7" type="ORF">AMTR_s00077p00177420</name>
</gene>
<keyword evidence="3" id="KW-0677">Repeat</keyword>
<dbReference type="KEGG" id="atr:18432449"/>
<dbReference type="InterPro" id="IPR039647">
    <property type="entry name" value="EF_hand_pair_protein_CML-like"/>
</dbReference>
<evidence type="ECO:0000313" key="7">
    <source>
        <dbReference type="EMBL" id="ERN04290.1"/>
    </source>
</evidence>
<evidence type="ECO:0000256" key="5">
    <source>
        <dbReference type="SAM" id="MobiDB-lite"/>
    </source>
</evidence>
<feature type="domain" description="EF-hand" evidence="6">
    <location>
        <begin position="165"/>
        <end position="200"/>
    </location>
</feature>
<reference evidence="8" key="1">
    <citation type="journal article" date="2013" name="Science">
        <title>The Amborella genome and the evolution of flowering plants.</title>
        <authorList>
            <consortium name="Amborella Genome Project"/>
        </authorList>
    </citation>
    <scope>NUCLEOTIDE SEQUENCE [LARGE SCALE GENOMIC DNA]</scope>
</reference>
<keyword evidence="4" id="KW-0106">Calcium</keyword>
<proteinExistence type="predicted"/>
<dbReference type="SMART" id="SM00054">
    <property type="entry name" value="EFh"/>
    <property type="match status" value="3"/>
</dbReference>
<dbReference type="Pfam" id="PF13499">
    <property type="entry name" value="EF-hand_7"/>
    <property type="match status" value="1"/>
</dbReference>
<evidence type="ECO:0000313" key="8">
    <source>
        <dbReference type="Proteomes" id="UP000017836"/>
    </source>
</evidence>
<dbReference type="PROSITE" id="PS50222">
    <property type="entry name" value="EF_HAND_2"/>
    <property type="match status" value="3"/>
</dbReference>
<evidence type="ECO:0000256" key="2">
    <source>
        <dbReference type="ARBA" id="ARBA00022723"/>
    </source>
</evidence>
<dbReference type="eggNOG" id="KOG0027">
    <property type="taxonomic scope" value="Eukaryota"/>
</dbReference>
<dbReference type="InterPro" id="IPR018247">
    <property type="entry name" value="EF_Hand_1_Ca_BS"/>
</dbReference>
<comment type="function">
    <text evidence="1">Potential calcium sensor.</text>
</comment>
<dbReference type="SUPFAM" id="SSF47473">
    <property type="entry name" value="EF-hand"/>
    <property type="match status" value="1"/>
</dbReference>
<feature type="domain" description="EF-hand" evidence="6">
    <location>
        <begin position="32"/>
        <end position="67"/>
    </location>
</feature>
<dbReference type="OrthoDB" id="26525at2759"/>
<dbReference type="FunFam" id="1.10.238.10:FF:000089">
    <property type="entry name" value="calmodulin-like protein 3"/>
    <property type="match status" value="1"/>
</dbReference>
<feature type="region of interest" description="Disordered" evidence="5">
    <location>
        <begin position="107"/>
        <end position="127"/>
    </location>
</feature>
<protein>
    <recommendedName>
        <fullName evidence="6">EF-hand domain-containing protein</fullName>
    </recommendedName>
</protein>
<dbReference type="Gene3D" id="1.10.238.10">
    <property type="entry name" value="EF-hand"/>
    <property type="match status" value="3"/>
</dbReference>
<sequence>MREELAKATPIKSLSREASRPLSSFRLRTPKLNTMRLIRIFDIFDNNGDGEITVDELAQALDRLGLPAQFSDLESAVEGFKKPEMSGLDFDDFCALHKSLGDELLGHEDENYAGDGEDFGENGGKPSDSADLEEAFKVFDEDGDGFISAKELQIVLKKLGLPEGGEIDKVRQMICNVDQNHDGQVDFHEFKHMMRHITVPTA</sequence>
<keyword evidence="8" id="KW-1185">Reference proteome</keyword>
<evidence type="ECO:0000256" key="4">
    <source>
        <dbReference type="ARBA" id="ARBA00022837"/>
    </source>
</evidence>
<dbReference type="CDD" id="cd00051">
    <property type="entry name" value="EFh"/>
    <property type="match status" value="1"/>
</dbReference>
<dbReference type="HOGENOM" id="CLU_061288_20_3_1"/>
<dbReference type="InterPro" id="IPR002048">
    <property type="entry name" value="EF_hand_dom"/>
</dbReference>
<feature type="domain" description="EF-hand" evidence="6">
    <location>
        <begin position="127"/>
        <end position="162"/>
    </location>
</feature>
<evidence type="ECO:0000256" key="1">
    <source>
        <dbReference type="ARBA" id="ARBA00003291"/>
    </source>
</evidence>
<organism evidence="7 8">
    <name type="scientific">Amborella trichopoda</name>
    <dbReference type="NCBI Taxonomy" id="13333"/>
    <lineage>
        <taxon>Eukaryota</taxon>
        <taxon>Viridiplantae</taxon>
        <taxon>Streptophyta</taxon>
        <taxon>Embryophyta</taxon>
        <taxon>Tracheophyta</taxon>
        <taxon>Spermatophyta</taxon>
        <taxon>Magnoliopsida</taxon>
        <taxon>Amborellales</taxon>
        <taxon>Amborellaceae</taxon>
        <taxon>Amborella</taxon>
    </lineage>
</organism>
<evidence type="ECO:0000259" key="6">
    <source>
        <dbReference type="PROSITE" id="PS50222"/>
    </source>
</evidence>
<dbReference type="PROSITE" id="PS00018">
    <property type="entry name" value="EF_HAND_1"/>
    <property type="match status" value="3"/>
</dbReference>
<accession>W1PB90</accession>
<keyword evidence="2" id="KW-0479">Metal-binding</keyword>
<dbReference type="InterPro" id="IPR011992">
    <property type="entry name" value="EF-hand-dom_pair"/>
</dbReference>
<feature type="compositionally biased region" description="Acidic residues" evidence="5">
    <location>
        <begin position="111"/>
        <end position="120"/>
    </location>
</feature>
<dbReference type="PANTHER" id="PTHR10891">
    <property type="entry name" value="EF-HAND CALCIUM-BINDING DOMAIN CONTAINING PROTEIN"/>
    <property type="match status" value="1"/>
</dbReference>
<dbReference type="STRING" id="13333.W1PB90"/>
<dbReference type="Gramene" id="ERN04290">
    <property type="protein sequence ID" value="ERN04290"/>
    <property type="gene ID" value="AMTR_s00077p00177420"/>
</dbReference>
<dbReference type="GO" id="GO:0005509">
    <property type="term" value="F:calcium ion binding"/>
    <property type="evidence" value="ECO:0000318"/>
    <property type="project" value="GO_Central"/>
</dbReference>
<dbReference type="EMBL" id="KI394293">
    <property type="protein sequence ID" value="ERN04290.1"/>
    <property type="molecule type" value="Genomic_DNA"/>
</dbReference>
<dbReference type="AlphaFoldDB" id="W1PB90"/>
<dbReference type="Pfam" id="PF13405">
    <property type="entry name" value="EF-hand_6"/>
    <property type="match status" value="1"/>
</dbReference>
<dbReference type="OMA" id="LWEAFKV"/>
<dbReference type="Proteomes" id="UP000017836">
    <property type="component" value="Unassembled WGS sequence"/>
</dbReference>
<name>W1PB90_AMBTC</name>